<dbReference type="GO" id="GO:0019284">
    <property type="term" value="P:L-methionine salvage from S-adenosylmethionine"/>
    <property type="evidence" value="ECO:0007669"/>
    <property type="project" value="TreeGrafter"/>
</dbReference>
<dbReference type="CDD" id="cd09008">
    <property type="entry name" value="MTAN"/>
    <property type="match status" value="1"/>
</dbReference>
<dbReference type="InterPro" id="IPR000845">
    <property type="entry name" value="Nucleoside_phosphorylase_d"/>
</dbReference>
<evidence type="ECO:0000313" key="3">
    <source>
        <dbReference type="Proteomes" id="UP000095210"/>
    </source>
</evidence>
<dbReference type="KEGG" id="ahm:TL08_14835"/>
<dbReference type="GO" id="GO:0005829">
    <property type="term" value="C:cytosol"/>
    <property type="evidence" value="ECO:0007669"/>
    <property type="project" value="TreeGrafter"/>
</dbReference>
<dbReference type="PANTHER" id="PTHR46832">
    <property type="entry name" value="5'-METHYLTHIOADENOSINE/S-ADENOSYLHOMOCYSTEINE NUCLEOSIDASE"/>
    <property type="match status" value="1"/>
</dbReference>
<dbReference type="RefSeq" id="WP_069849679.1">
    <property type="nucleotide sequence ID" value="NZ_CP014859.1"/>
</dbReference>
<dbReference type="Gene3D" id="3.40.50.1580">
    <property type="entry name" value="Nucleoside phosphorylase domain"/>
    <property type="match status" value="1"/>
</dbReference>
<dbReference type="GO" id="GO:0008930">
    <property type="term" value="F:methylthioadenosine nucleosidase activity"/>
    <property type="evidence" value="ECO:0007669"/>
    <property type="project" value="TreeGrafter"/>
</dbReference>
<dbReference type="InterPro" id="IPR035994">
    <property type="entry name" value="Nucleoside_phosphorylase_sf"/>
</dbReference>
<dbReference type="GO" id="GO:0008782">
    <property type="term" value="F:adenosylhomocysteine nucleosidase activity"/>
    <property type="evidence" value="ECO:0007669"/>
    <property type="project" value="TreeGrafter"/>
</dbReference>
<dbReference type="AlphaFoldDB" id="A0AAC9HRA9"/>
<reference evidence="3" key="1">
    <citation type="submission" date="2016-03" db="EMBL/GenBank/DDBJ databases">
        <title>Complete genome sequence of the type strain Actinoalloteichus hymeniacidonis DSM 45092.</title>
        <authorList>
            <person name="Schaffert L."/>
            <person name="Albersmeier A."/>
            <person name="Winkler A."/>
            <person name="Kalinowski J."/>
            <person name="Zotchev S."/>
            <person name="Ruckert C."/>
        </authorList>
    </citation>
    <scope>NUCLEOTIDE SEQUENCE [LARGE SCALE GENOMIC DNA]</scope>
    <source>
        <strain evidence="3">HPA177(T) (DSM 45092(T))</strain>
    </source>
</reference>
<dbReference type="SUPFAM" id="SSF53167">
    <property type="entry name" value="Purine and uridine phosphorylases"/>
    <property type="match status" value="1"/>
</dbReference>
<dbReference type="EMBL" id="CP014859">
    <property type="protein sequence ID" value="AOS63776.1"/>
    <property type="molecule type" value="Genomic_DNA"/>
</dbReference>
<dbReference type="Proteomes" id="UP000095210">
    <property type="component" value="Chromosome"/>
</dbReference>
<dbReference type="Pfam" id="PF01048">
    <property type="entry name" value="PNP_UDP_1"/>
    <property type="match status" value="1"/>
</dbReference>
<dbReference type="PANTHER" id="PTHR46832:SF1">
    <property type="entry name" value="5'-METHYLTHIOADENOSINE_S-ADENOSYLHOMOCYSTEINE NUCLEOSIDASE"/>
    <property type="match status" value="1"/>
</dbReference>
<feature type="domain" description="Nucleoside phosphorylase" evidence="1">
    <location>
        <begin position="2"/>
        <end position="241"/>
    </location>
</feature>
<protein>
    <submittedName>
        <fullName evidence="2">Nucleoside phosphorylase</fullName>
    </submittedName>
</protein>
<keyword evidence="3" id="KW-1185">Reference proteome</keyword>
<organism evidence="2 3">
    <name type="scientific">Actinoalloteichus hymeniacidonis</name>
    <dbReference type="NCBI Taxonomy" id="340345"/>
    <lineage>
        <taxon>Bacteria</taxon>
        <taxon>Bacillati</taxon>
        <taxon>Actinomycetota</taxon>
        <taxon>Actinomycetes</taxon>
        <taxon>Pseudonocardiales</taxon>
        <taxon>Pseudonocardiaceae</taxon>
        <taxon>Actinoalloteichus</taxon>
    </lineage>
</organism>
<name>A0AAC9HRA9_9PSEU</name>
<sequence>MIVIQTALPVEQQAVLEHLAGARVHRHRAGTLFDVGSLVGHPDTEIALGVTGPGTLGAAALTERAIAEFSPQAVMFVGVAGGLRSWLEIGDIVVGTKIHAYHGGRSEDHAFLVRPRSWDVSHELEQVARRLPRRDSWYSRLPDSGAGITPAVHFEAIAAGDVVLNSGTSAVAQRIRENFNDAVAVEMESSGFALAGHLSGSVPMVTIRSISDHADGTKEASDSRGSQRIAARNAAAFAVALAEAVQQVVRTEERDRPKSQPHASKGELGSISNIAQGNAQVGQQIGVSNGATSLTWGMGSK</sequence>
<evidence type="ECO:0000313" key="2">
    <source>
        <dbReference type="EMBL" id="AOS63776.1"/>
    </source>
</evidence>
<gene>
    <name evidence="2" type="ORF">TL08_14835</name>
</gene>
<evidence type="ECO:0000259" key="1">
    <source>
        <dbReference type="Pfam" id="PF01048"/>
    </source>
</evidence>
<dbReference type="GO" id="GO:0009116">
    <property type="term" value="P:nucleoside metabolic process"/>
    <property type="evidence" value="ECO:0007669"/>
    <property type="project" value="InterPro"/>
</dbReference>
<accession>A0AAC9HRA9</accession>
<proteinExistence type="predicted"/>